<proteinExistence type="inferred from homology"/>
<evidence type="ECO:0000256" key="5">
    <source>
        <dbReference type="ARBA" id="ARBA00023186"/>
    </source>
</evidence>
<evidence type="ECO:0000256" key="1">
    <source>
        <dbReference type="ARBA" id="ARBA00004496"/>
    </source>
</evidence>
<sequence length="85" mass="10307">MSNEINRIRWKCRRGMREIDLLLREFSKNSIKNLSNKDLCIFDEILDYDDQKLYDFIFKNQPIGNKDHESFIIKNLKTFTEQGNF</sequence>
<protein>
    <recommendedName>
        <fullName evidence="3">FAD assembly factor SdhE</fullName>
    </recommendedName>
</protein>
<comment type="similarity">
    <text evidence="2">Belongs to the SdhE FAD assembly factor family.</text>
</comment>
<dbReference type="Pfam" id="PF03937">
    <property type="entry name" value="Sdh5"/>
    <property type="match status" value="1"/>
</dbReference>
<evidence type="ECO:0000256" key="3">
    <source>
        <dbReference type="ARBA" id="ARBA00019418"/>
    </source>
</evidence>
<dbReference type="SUPFAM" id="SSF109910">
    <property type="entry name" value="YgfY-like"/>
    <property type="match status" value="1"/>
</dbReference>
<dbReference type="Proteomes" id="UP000318710">
    <property type="component" value="Unassembled WGS sequence"/>
</dbReference>
<dbReference type="GO" id="GO:0005737">
    <property type="term" value="C:cytoplasm"/>
    <property type="evidence" value="ECO:0007669"/>
    <property type="project" value="UniProtKB-SubCell"/>
</dbReference>
<evidence type="ECO:0000256" key="2">
    <source>
        <dbReference type="ARBA" id="ARBA00008571"/>
    </source>
</evidence>
<comment type="subcellular location">
    <subcellularLocation>
        <location evidence="1">Cytoplasm</location>
    </subcellularLocation>
</comment>
<evidence type="ECO:0000256" key="4">
    <source>
        <dbReference type="ARBA" id="ARBA00022490"/>
    </source>
</evidence>
<dbReference type="Gene3D" id="1.10.150.250">
    <property type="entry name" value="Flavinator of succinate dehydrogenase"/>
    <property type="match status" value="1"/>
</dbReference>
<dbReference type="PANTHER" id="PTHR39585">
    <property type="entry name" value="FAD ASSEMBLY FACTOR SDHE"/>
    <property type="match status" value="1"/>
</dbReference>
<dbReference type="AlphaFoldDB" id="A0A520MYE0"/>
<name>A0A520MYE0_9GAMM</name>
<reference evidence="6 7" key="1">
    <citation type="submission" date="2019-02" db="EMBL/GenBank/DDBJ databases">
        <title>Prokaryotic population dynamics and viral predation in marine succession experiment using metagenomics: the confinement effect.</title>
        <authorList>
            <person name="Haro-Moreno J.M."/>
            <person name="Rodriguez-Valera F."/>
            <person name="Lopez-Perez M."/>
        </authorList>
    </citation>
    <scope>NUCLEOTIDE SEQUENCE [LARGE SCALE GENOMIC DNA]</scope>
    <source>
        <strain evidence="6">MED-G160</strain>
    </source>
</reference>
<evidence type="ECO:0000313" key="6">
    <source>
        <dbReference type="EMBL" id="RZO26237.1"/>
    </source>
</evidence>
<evidence type="ECO:0000313" key="7">
    <source>
        <dbReference type="Proteomes" id="UP000318710"/>
    </source>
</evidence>
<keyword evidence="4" id="KW-0963">Cytoplasm</keyword>
<accession>A0A520MYE0</accession>
<gene>
    <name evidence="6" type="ORF">EVA93_04320</name>
</gene>
<dbReference type="GO" id="GO:0006105">
    <property type="term" value="P:succinate metabolic process"/>
    <property type="evidence" value="ECO:0007669"/>
    <property type="project" value="TreeGrafter"/>
</dbReference>
<dbReference type="InterPro" id="IPR050531">
    <property type="entry name" value="SdhE_FAD_assembly_factor"/>
</dbReference>
<dbReference type="InterPro" id="IPR005631">
    <property type="entry name" value="SDH"/>
</dbReference>
<keyword evidence="5" id="KW-0143">Chaperone</keyword>
<organism evidence="6 7">
    <name type="scientific">SAR86 cluster bacterium</name>
    <dbReference type="NCBI Taxonomy" id="2030880"/>
    <lineage>
        <taxon>Bacteria</taxon>
        <taxon>Pseudomonadati</taxon>
        <taxon>Pseudomonadota</taxon>
        <taxon>Gammaproteobacteria</taxon>
        <taxon>SAR86 cluster</taxon>
    </lineage>
</organism>
<comment type="caution">
    <text evidence="6">The sequence shown here is derived from an EMBL/GenBank/DDBJ whole genome shotgun (WGS) entry which is preliminary data.</text>
</comment>
<dbReference type="PANTHER" id="PTHR39585:SF1">
    <property type="entry name" value="FAD ASSEMBLY FACTOR SDHE"/>
    <property type="match status" value="1"/>
</dbReference>
<dbReference type="InterPro" id="IPR036714">
    <property type="entry name" value="SDH_sf"/>
</dbReference>
<dbReference type="EMBL" id="SHBF01000030">
    <property type="protein sequence ID" value="RZO26237.1"/>
    <property type="molecule type" value="Genomic_DNA"/>
</dbReference>